<protein>
    <submittedName>
        <fullName evidence="1">Uncharacterized protein</fullName>
    </submittedName>
</protein>
<dbReference type="OrthoDB" id="6775400at2759"/>
<accession>A0A8K0DRU1</accession>
<dbReference type="Proteomes" id="UP000801492">
    <property type="component" value="Unassembled WGS sequence"/>
</dbReference>
<organism evidence="1 2">
    <name type="scientific">Ignelater luminosus</name>
    <name type="common">Cucubano</name>
    <name type="synonym">Pyrophorus luminosus</name>
    <dbReference type="NCBI Taxonomy" id="2038154"/>
    <lineage>
        <taxon>Eukaryota</taxon>
        <taxon>Metazoa</taxon>
        <taxon>Ecdysozoa</taxon>
        <taxon>Arthropoda</taxon>
        <taxon>Hexapoda</taxon>
        <taxon>Insecta</taxon>
        <taxon>Pterygota</taxon>
        <taxon>Neoptera</taxon>
        <taxon>Endopterygota</taxon>
        <taxon>Coleoptera</taxon>
        <taxon>Polyphaga</taxon>
        <taxon>Elateriformia</taxon>
        <taxon>Elateroidea</taxon>
        <taxon>Elateridae</taxon>
        <taxon>Agrypninae</taxon>
        <taxon>Pyrophorini</taxon>
        <taxon>Ignelater</taxon>
    </lineage>
</organism>
<keyword evidence="2" id="KW-1185">Reference proteome</keyword>
<name>A0A8K0DRU1_IGNLU</name>
<dbReference type="EMBL" id="VTPC01000566">
    <property type="protein sequence ID" value="KAF2905305.1"/>
    <property type="molecule type" value="Genomic_DNA"/>
</dbReference>
<evidence type="ECO:0000313" key="1">
    <source>
        <dbReference type="EMBL" id="KAF2905305.1"/>
    </source>
</evidence>
<comment type="caution">
    <text evidence="1">The sequence shown here is derived from an EMBL/GenBank/DDBJ whole genome shotgun (WGS) entry which is preliminary data.</text>
</comment>
<sequence>MSNELCDIIRRKTNRKGRKVIEDYNNKLVQKYKAFKRPPPKVMQEHISEMWKPESLPLFRAAMSRDLFKMFLRYVRFNNQITCDERAETDKVAPIRDLAKQLCMPAIETRSAISEVIRNPSTRISMKMVLGRQIIQPVVTIPRDQPSHDASGRIPVVGSCTICRQLNQRHRKTRKRCHVYTKPVTEATVSVGAVVTAEVALNKN</sequence>
<gene>
    <name evidence="1" type="ORF">ILUMI_00859</name>
</gene>
<dbReference type="AlphaFoldDB" id="A0A8K0DRU1"/>
<evidence type="ECO:0000313" key="2">
    <source>
        <dbReference type="Proteomes" id="UP000801492"/>
    </source>
</evidence>
<proteinExistence type="predicted"/>
<reference evidence="1" key="1">
    <citation type="submission" date="2019-08" db="EMBL/GenBank/DDBJ databases">
        <title>The genome of the North American firefly Photinus pyralis.</title>
        <authorList>
            <consortium name="Photinus pyralis genome working group"/>
            <person name="Fallon T.R."/>
            <person name="Sander Lower S.E."/>
            <person name="Weng J.-K."/>
        </authorList>
    </citation>
    <scope>NUCLEOTIDE SEQUENCE</scope>
    <source>
        <strain evidence="1">TRF0915ILg1</strain>
        <tissue evidence="1">Whole body</tissue>
    </source>
</reference>